<dbReference type="RefSeq" id="WP_077713459.1">
    <property type="nucleotide sequence ID" value="NZ_CP019698.1"/>
</dbReference>
<evidence type="ECO:0000259" key="2">
    <source>
        <dbReference type="PROSITE" id="PS51384"/>
    </source>
</evidence>
<comment type="cofactor">
    <cofactor evidence="1">
        <name>[2Fe-2S] cluster</name>
        <dbReference type="ChEBI" id="CHEBI:190135"/>
    </cofactor>
    <text evidence="1">Binds 1 [2Fe-2S] cluster per subunit.</text>
</comment>
<keyword evidence="1" id="KW-0411">Iron-sulfur</keyword>
<dbReference type="PROSITE" id="PS51384">
    <property type="entry name" value="FAD_FR"/>
    <property type="match status" value="1"/>
</dbReference>
<dbReference type="GO" id="GO:0046872">
    <property type="term" value="F:metal ion binding"/>
    <property type="evidence" value="ECO:0007669"/>
    <property type="project" value="UniProtKB-KW"/>
</dbReference>
<keyword evidence="1" id="KW-0001">2Fe-2S</keyword>
<dbReference type="PANTHER" id="PTHR43513:SF3">
    <property type="entry name" value="DIHYDROOROTATE DEHYDROGENASE B (NAD(+)), ELECTRON TRANSFER SUBUNIT-RELATED"/>
    <property type="match status" value="1"/>
</dbReference>
<dbReference type="CDD" id="cd06219">
    <property type="entry name" value="DHOD_e_trans_like1"/>
    <property type="match status" value="1"/>
</dbReference>
<dbReference type="PIRSF" id="PIRSF006816">
    <property type="entry name" value="Cyc3_hyd_g"/>
    <property type="match status" value="1"/>
</dbReference>
<dbReference type="NCBIfam" id="NF004862">
    <property type="entry name" value="PRK06222.1"/>
    <property type="match status" value="1"/>
</dbReference>
<dbReference type="InterPro" id="IPR017927">
    <property type="entry name" value="FAD-bd_FR_type"/>
</dbReference>
<keyword evidence="1" id="KW-0479">Metal-binding</keyword>
<dbReference type="Gene3D" id="3.40.50.80">
    <property type="entry name" value="Nucleotide-binding domain of ferredoxin-NADP reductase (FNR) module"/>
    <property type="match status" value="1"/>
</dbReference>
<feature type="binding site" evidence="1">
    <location>
        <position position="222"/>
    </location>
    <ligand>
        <name>[2Fe-2S] cluster</name>
        <dbReference type="ChEBI" id="CHEBI:190135"/>
    </ligand>
</feature>
<dbReference type="Proteomes" id="UP000189464">
    <property type="component" value="Chromosome"/>
</dbReference>
<dbReference type="PANTHER" id="PTHR43513">
    <property type="entry name" value="DIHYDROOROTATE DEHYDROGENASE B (NAD(+)), ELECTRON TRANSFER SUBUNIT"/>
    <property type="match status" value="1"/>
</dbReference>
<dbReference type="InterPro" id="IPR017938">
    <property type="entry name" value="Riboflavin_synthase-like_b-brl"/>
</dbReference>
<evidence type="ECO:0000313" key="4">
    <source>
        <dbReference type="Proteomes" id="UP000189464"/>
    </source>
</evidence>
<gene>
    <name evidence="3" type="ORF">B0537_05040</name>
</gene>
<sequence>MYKIVAKKTLAPAIHEYDILAPKVAKKAKAGQFIIVRVDENGERIPLTIADFNREAGTVTIVFAEAGYSTKKLAQLNAGDAIQDFVGPLGVPSHIEKFGKVVMVAGGVGVAPVFPIAREMKAAGNQVLGIMGARNKELIFWEDKMKEACSELLVTTDDGSYVRKGFVTDVLRESIEQDGKPDLVMAIGPLPMMRAVANLTKEYGIKTMVSLNSIMVDGTGMCGACRVTVGGETKFVCVDGPEFDGHLVDFEEQLMRSRQYKTEEQLALNRGGCGCGGGGKCHG</sequence>
<feature type="domain" description="FAD-binding FR-type" evidence="2">
    <location>
        <begin position="1"/>
        <end position="95"/>
    </location>
</feature>
<dbReference type="InterPro" id="IPR050353">
    <property type="entry name" value="PyrK_electron_transfer"/>
</dbReference>
<dbReference type="InterPro" id="IPR001433">
    <property type="entry name" value="OxRdtase_FAD/NAD-bd"/>
</dbReference>
<dbReference type="GO" id="GO:0051537">
    <property type="term" value="F:2 iron, 2 sulfur cluster binding"/>
    <property type="evidence" value="ECO:0007669"/>
    <property type="project" value="UniProtKB-KW"/>
</dbReference>
<feature type="binding site" evidence="1">
    <location>
        <position position="225"/>
    </location>
    <ligand>
        <name>[2Fe-2S] cluster</name>
        <dbReference type="ChEBI" id="CHEBI:190135"/>
    </ligand>
</feature>
<dbReference type="Gene3D" id="2.40.30.10">
    <property type="entry name" value="Translation factors"/>
    <property type="match status" value="1"/>
</dbReference>
<dbReference type="EMBL" id="CP019698">
    <property type="protein sequence ID" value="AQS58506.1"/>
    <property type="molecule type" value="Genomic_DNA"/>
</dbReference>
<dbReference type="InterPro" id="IPR012165">
    <property type="entry name" value="Cyt_c3_hydrogenase_gsu"/>
</dbReference>
<dbReference type="SUPFAM" id="SSF52343">
    <property type="entry name" value="Ferredoxin reductase-like, C-terminal NADP-linked domain"/>
    <property type="match status" value="1"/>
</dbReference>
<keyword evidence="1" id="KW-0408">Iron</keyword>
<dbReference type="Pfam" id="PF00175">
    <property type="entry name" value="NAD_binding_1"/>
    <property type="match status" value="1"/>
</dbReference>
<dbReference type="GO" id="GO:0016491">
    <property type="term" value="F:oxidoreductase activity"/>
    <property type="evidence" value="ECO:0007669"/>
    <property type="project" value="InterPro"/>
</dbReference>
<dbReference type="GO" id="GO:0050660">
    <property type="term" value="F:flavin adenine dinucleotide binding"/>
    <property type="evidence" value="ECO:0007669"/>
    <property type="project" value="InterPro"/>
</dbReference>
<evidence type="ECO:0000313" key="3">
    <source>
        <dbReference type="EMBL" id="AQS58506.1"/>
    </source>
</evidence>
<dbReference type="InterPro" id="IPR019480">
    <property type="entry name" value="Dihydroorotate_DH_Fe-S-bd"/>
</dbReference>
<dbReference type="OrthoDB" id="9778346at2"/>
<dbReference type="STRING" id="1833852.B0537_05040"/>
<keyword evidence="4" id="KW-1185">Reference proteome</keyword>
<dbReference type="SUPFAM" id="SSF63380">
    <property type="entry name" value="Riboflavin synthase domain-like"/>
    <property type="match status" value="1"/>
</dbReference>
<dbReference type="GO" id="GO:0006221">
    <property type="term" value="P:pyrimidine nucleotide biosynthetic process"/>
    <property type="evidence" value="ECO:0007669"/>
    <property type="project" value="InterPro"/>
</dbReference>
<accession>A0A1S6IUQ3</accession>
<dbReference type="InterPro" id="IPR039261">
    <property type="entry name" value="FNR_nucleotide-bd"/>
</dbReference>
<dbReference type="Pfam" id="PF10418">
    <property type="entry name" value="DHODB_Fe-S_bind"/>
    <property type="match status" value="1"/>
</dbReference>
<organism evidence="3 4">
    <name type="scientific">Desulforamulus ferrireducens</name>
    <dbReference type="NCBI Taxonomy" id="1833852"/>
    <lineage>
        <taxon>Bacteria</taxon>
        <taxon>Bacillati</taxon>
        <taxon>Bacillota</taxon>
        <taxon>Clostridia</taxon>
        <taxon>Eubacteriales</taxon>
        <taxon>Peptococcaceae</taxon>
        <taxon>Desulforamulus</taxon>
    </lineage>
</organism>
<reference evidence="3 4" key="1">
    <citation type="journal article" date="2016" name="Int. J. Syst. Evol. Microbiol.">
        <title>Desulfotomaculum ferrireducens sp. nov., a moderately thermophilic sulfate-reducing and dissimilatory Fe(III)-reducing bacterium isolated from compost.</title>
        <authorList>
            <person name="Yang G."/>
            <person name="Guo J."/>
            <person name="Zhuang L."/>
            <person name="Yuan Y."/>
            <person name="Zhou S."/>
        </authorList>
    </citation>
    <scope>NUCLEOTIDE SEQUENCE [LARGE SCALE GENOMIC DNA]</scope>
    <source>
        <strain evidence="3 4">GSS09</strain>
    </source>
</reference>
<protein>
    <submittedName>
        <fullName evidence="3">Ferredoxin-NADP reductase</fullName>
    </submittedName>
</protein>
<name>A0A1S6IUQ3_9FIRM</name>
<dbReference type="KEGG" id="dfg:B0537_05040"/>
<feature type="binding site" evidence="1">
    <location>
        <position position="237"/>
    </location>
    <ligand>
        <name>[2Fe-2S] cluster</name>
        <dbReference type="ChEBI" id="CHEBI:190135"/>
    </ligand>
</feature>
<proteinExistence type="predicted"/>
<evidence type="ECO:0000256" key="1">
    <source>
        <dbReference type="PIRSR" id="PIRSR006816-2"/>
    </source>
</evidence>
<dbReference type="AlphaFoldDB" id="A0A1S6IUQ3"/>